<name>L8GY14_ACACF</name>
<keyword evidence="4" id="KW-1185">Reference proteome</keyword>
<dbReference type="RefSeq" id="XP_004340149.1">
    <property type="nucleotide sequence ID" value="XM_004340101.1"/>
</dbReference>
<evidence type="ECO:0000313" key="4">
    <source>
        <dbReference type="Proteomes" id="UP000011083"/>
    </source>
</evidence>
<organism evidence="3 4">
    <name type="scientific">Acanthamoeba castellanii (strain ATCC 30010 / Neff)</name>
    <dbReference type="NCBI Taxonomy" id="1257118"/>
    <lineage>
        <taxon>Eukaryota</taxon>
        <taxon>Amoebozoa</taxon>
        <taxon>Discosea</taxon>
        <taxon>Longamoebia</taxon>
        <taxon>Centramoebida</taxon>
        <taxon>Acanthamoebidae</taxon>
        <taxon>Acanthamoeba</taxon>
    </lineage>
</organism>
<feature type="region of interest" description="Disordered" evidence="1">
    <location>
        <begin position="1"/>
        <end position="57"/>
    </location>
</feature>
<dbReference type="PROSITE" id="PS51335">
    <property type="entry name" value="ELMO"/>
    <property type="match status" value="1"/>
</dbReference>
<dbReference type="EMBL" id="KB007960">
    <property type="protein sequence ID" value="ELR18129.1"/>
    <property type="molecule type" value="Genomic_DNA"/>
</dbReference>
<dbReference type="VEuPathDB" id="AmoebaDB:ACA1_368300"/>
<protein>
    <submittedName>
        <fullName evidence="3">ELMO/CED12 family protein</fullName>
    </submittedName>
</protein>
<gene>
    <name evidence="3" type="ORF">ACA1_368300</name>
</gene>
<dbReference type="Pfam" id="PF04727">
    <property type="entry name" value="ELMO_CED12"/>
    <property type="match status" value="1"/>
</dbReference>
<dbReference type="PANTHER" id="PTHR12771">
    <property type="entry name" value="ENGULFMENT AND CELL MOTILITY"/>
    <property type="match status" value="1"/>
</dbReference>
<dbReference type="InterPro" id="IPR050868">
    <property type="entry name" value="ELMO_domain-containing"/>
</dbReference>
<feature type="compositionally biased region" description="Low complexity" evidence="1">
    <location>
        <begin position="1"/>
        <end position="22"/>
    </location>
</feature>
<dbReference type="STRING" id="1257118.L8GY14"/>
<proteinExistence type="predicted"/>
<accession>L8GY14</accession>
<sequence length="529" mass="59711">MPSSTSPPKLSLLPSPMLSLAPAVDPSESPRFTTSLDSPGSVTPQEPSDDGAQAQANEQQLAGVSYMTKKRTGVIEKVAEVKKKLQESSMSGVGEEVATEEQVAERLASFKKMVEELDVVSHSLDLVTDLRFKANPTNDMWWRQLEKELEQVLAMGDSFHVWQSQKRRLVEITPQGQVVSCDLLYRSPFVNDWGPITQQFNFKGSLLSSGPTYAFCKVKMVTKDGRQVDNLQDASVDDLLYEVKLANAIRYIDEIKSFGTADKSTPRKGAENVVGGMGFKIEWKSGTREQWHAEDGEGFERVLSYHMRAYSLRRSKQVGRLRGLWCLACTPYDSADKQHEEELMALWQAVCPDTQLTDRVTPQWKQIGFQGNDPATDFRGMGLLGLTTILYFARHHGDTLSALLKQGRSYPWASTGINLTQMLFKSLKLDEALIRAADSSERWDTPLFHFMTTKDNEEERSLFEEVFCQCFLLFDRIWVGSNAGYMDFPVVLNKVSQVFEEILLQRPKDIADLHRRQQVAVELQAKPQS</sequence>
<evidence type="ECO:0000256" key="1">
    <source>
        <dbReference type="SAM" id="MobiDB-lite"/>
    </source>
</evidence>
<dbReference type="Proteomes" id="UP000011083">
    <property type="component" value="Unassembled WGS sequence"/>
</dbReference>
<feature type="compositionally biased region" description="Polar residues" evidence="1">
    <location>
        <begin position="30"/>
        <end position="46"/>
    </location>
</feature>
<evidence type="ECO:0000259" key="2">
    <source>
        <dbReference type="PROSITE" id="PS51335"/>
    </source>
</evidence>
<dbReference type="OrthoDB" id="67155at2759"/>
<dbReference type="InterPro" id="IPR006816">
    <property type="entry name" value="ELMO_dom"/>
</dbReference>
<evidence type="ECO:0000313" key="3">
    <source>
        <dbReference type="EMBL" id="ELR18129.1"/>
    </source>
</evidence>
<dbReference type="AlphaFoldDB" id="L8GY14"/>
<feature type="domain" description="ELMO" evidence="2">
    <location>
        <begin position="338"/>
        <end position="503"/>
    </location>
</feature>
<dbReference type="KEGG" id="acan:ACA1_368300"/>
<reference evidence="3 4" key="1">
    <citation type="journal article" date="2013" name="Genome Biol.">
        <title>Genome of Acanthamoeba castellanii highlights extensive lateral gene transfer and early evolution of tyrosine kinase signaling.</title>
        <authorList>
            <person name="Clarke M."/>
            <person name="Lohan A.J."/>
            <person name="Liu B."/>
            <person name="Lagkouvardos I."/>
            <person name="Roy S."/>
            <person name="Zafar N."/>
            <person name="Bertelli C."/>
            <person name="Schilde C."/>
            <person name="Kianianmomeni A."/>
            <person name="Burglin T.R."/>
            <person name="Frech C."/>
            <person name="Turcotte B."/>
            <person name="Kopec K.O."/>
            <person name="Synnott J.M."/>
            <person name="Choo C."/>
            <person name="Paponov I."/>
            <person name="Finkler A."/>
            <person name="Soon Heng Tan C."/>
            <person name="Hutchins A.P."/>
            <person name="Weinmeier T."/>
            <person name="Rattei T."/>
            <person name="Chu J.S."/>
            <person name="Gimenez G."/>
            <person name="Irimia M."/>
            <person name="Rigden D.J."/>
            <person name="Fitzpatrick D.A."/>
            <person name="Lorenzo-Morales J."/>
            <person name="Bateman A."/>
            <person name="Chiu C.H."/>
            <person name="Tang P."/>
            <person name="Hegemann P."/>
            <person name="Fromm H."/>
            <person name="Raoult D."/>
            <person name="Greub G."/>
            <person name="Miranda-Saavedra D."/>
            <person name="Chen N."/>
            <person name="Nash P."/>
            <person name="Ginger M.L."/>
            <person name="Horn M."/>
            <person name="Schaap P."/>
            <person name="Caler L."/>
            <person name="Loftus B."/>
        </authorList>
    </citation>
    <scope>NUCLEOTIDE SEQUENCE [LARGE SCALE GENOMIC DNA]</scope>
    <source>
        <strain evidence="3 4">Neff</strain>
    </source>
</reference>
<dbReference type="GeneID" id="14918920"/>